<evidence type="ECO:0000256" key="2">
    <source>
        <dbReference type="ARBA" id="ARBA00022695"/>
    </source>
</evidence>
<dbReference type="GO" id="GO:0016787">
    <property type="term" value="F:hydrolase activity"/>
    <property type="evidence" value="ECO:0007669"/>
    <property type="project" value="UniProtKB-KW"/>
</dbReference>
<dbReference type="Proteomes" id="UP000694240">
    <property type="component" value="Chromosome 1"/>
</dbReference>
<dbReference type="PROSITE" id="PS50158">
    <property type="entry name" value="ZF_CCHC"/>
    <property type="match status" value="2"/>
</dbReference>
<keyword evidence="8" id="KW-0863">Zinc-finger</keyword>
<dbReference type="FunFam" id="3.10.20.370:FF:000001">
    <property type="entry name" value="Retrovirus-related Pol polyprotein from transposon 17.6-like protein"/>
    <property type="match status" value="1"/>
</dbReference>
<feature type="compositionally biased region" description="Polar residues" evidence="10">
    <location>
        <begin position="1"/>
        <end position="12"/>
    </location>
</feature>
<dbReference type="InterPro" id="IPR050951">
    <property type="entry name" value="Retrovirus_Pol_polyprotein"/>
</dbReference>
<keyword evidence="6" id="KW-0695">RNA-directed DNA polymerase</keyword>
<dbReference type="Pfam" id="PF00098">
    <property type="entry name" value="zf-CCHC"/>
    <property type="match status" value="1"/>
</dbReference>
<dbReference type="CDD" id="cd00303">
    <property type="entry name" value="retropepsin_like"/>
    <property type="match status" value="1"/>
</dbReference>
<organism evidence="13 14">
    <name type="scientific">Arabidopsis thaliana x Arabidopsis arenosa</name>
    <dbReference type="NCBI Taxonomy" id="1240361"/>
    <lineage>
        <taxon>Eukaryota</taxon>
        <taxon>Viridiplantae</taxon>
        <taxon>Streptophyta</taxon>
        <taxon>Embryophyta</taxon>
        <taxon>Tracheophyta</taxon>
        <taxon>Spermatophyta</taxon>
        <taxon>Magnoliopsida</taxon>
        <taxon>eudicotyledons</taxon>
        <taxon>Gunneridae</taxon>
        <taxon>Pentapetalae</taxon>
        <taxon>rosids</taxon>
        <taxon>malvids</taxon>
        <taxon>Brassicales</taxon>
        <taxon>Brassicaceae</taxon>
        <taxon>Camelineae</taxon>
        <taxon>Arabidopsis</taxon>
    </lineage>
</organism>
<dbReference type="GO" id="GO:0003964">
    <property type="term" value="F:RNA-directed DNA polymerase activity"/>
    <property type="evidence" value="ECO:0007669"/>
    <property type="project" value="UniProtKB-KW"/>
</dbReference>
<name>A0A8T2GN29_9BRAS</name>
<sequence>MHYSTSEGSHSGTRPHVPVNQHTVHPNPSQPREVNEGNGEGCNVQNVPETQEKLGMIQTLLTHMIQQQQHQQEMQESQRAESPEEGLKTGYDDEGSWCPEDFKGQIAEFESKYFPPEARDRLELQFMSLEQGQKSVRAYEQFFSRLRRYLYNGRVDEAMMVRSFLRGLRPEIRGRLQAVTYTNSGGRNPNNDRGKPKVGNQGGRVMTTYDPRACYMCGKPGHFARDCSTVVQTKVPNMAFVTCYICGESEHVSNACSNKQAGLQGNRVGACFICRDLGHYANACPNRQIKQYNQMVNHPPPVQKAKGPPTRVVLVGVPVVIQDTILPANLLGMPMERFEVIFGMDWLSGYHAHLDCRRSRVAFELRNRPRLTYCGINPSKIASFVSAPKVENLLWEGEVYLVTLTAVGGEVEGDSRIEEIAVVNEFEDVFKPLEGLPPPRNHLFTINLELGVTPITRAPYRMPPVELADLKKQLEDLLEKRFIRPSSSPWGASVLFVKKKDGSMRLCIDYRASRYHQISILEPDVMKTAFQTSFVIIFIDDILVYSRSAEEHREHLWKVLDRLREQRLFAKFSKCKFWQREIGFLGHRILGQGVTADPEKIIVIQQWSRPTSVTEVRSFLGLAGYYRKFVKGFSSIVKPLTRLTGKGVPFIWSKKVEEAFVKLKKTLTTAPILALLEPNKPYDIYTDASRVGLGCVLMQEGNMNAYASRQLRRHEENYPTHDLEIAAVVFALKAWRSYLFTLPDLNLRQRRWMELIADYDLEIQYHPGKANVVADALSCQKMEVNVGKDLESLTDELKKVTLLALEGESSEPLGLQAVTQANLLHRIREEQRALGTDVHMSMAFHPEIDGQTEKTIRTIKNMIRLCALEWAGDWEDYMPLVEFSYNNHYHSSIGMSPFEAMYGRPCRTPLCWTEVGERMSFNNRLINEIAEKIQFIRDNMKKAQDRQKKYADRKRREVEFQEGDMVYLKVTALKGKDRFGKVGRLVVRFIGPYKIENRIGEVAYRLFMPEEMRLHKVFHVSQLRKHVPDPNAIIPEPIQELKTNLTFPEIPLAQDHPIDHIEQFEDLVSSIKAEGVSSDYLPCKLFPYSLAGDASSWLKQLKPGSLTTWKEIKVAFLNNFFNDARALTLSVALDAASNGNFMSRYPEDATMLIDSLASNISTKSVDIARKTQVQYVAHVDSLATSEKMDQQRYMSFNQQSTHQKPVQQTASFIQNHASSTQAHPPPLKRSNLCSNRFSKVKRSKQQILITKLVALSDDVNGKIQMLNNWIKCKAMMDKLIVEMPLIDAVKSSPMIRQFVKRMVTKDMLTETVVMTMSTQVSDIIQNKIPQKLPDRDLEPTQITLVLADRSVRRSDGIICNVPVQVGTSYIPTDFVVLSYEKEPKDPLILGRPFLVTTGAIIDVRKGRIGLNVGDLTMQFDMNKVVKKPTIDGKTFYLDTISFLADEFLMKMTLAVPLKHALIPSIDKVPKGYGKLLDRIEHVMQLVAQEELIGTSSQAATIGDWSLEKAPKVDLKPLPPRLRYAFPCENSTYHVIVNASLNKVELTLLLSMLRKYRKALGYSLDDITGISPDLCMHRIHLKDESKPSVEHQRRLNPNLKDAVKKEIMKLMCIDCRKLNATTRKDHFPLPFIDQLLERLSTHKYYCVLDGYSGFFQIPIHPDDQEKTTFTCPYGTFAYRRMPFGLCNAPTIFQRCMMSIFTDMIENFIEVFMDDFSVYGSSFEACLENLRKVLARYEEKNLVLNWEKFHFMVQEGIVLGHKVSGAGIEVDKAKIEIKNALVSAPIVQPPDWNLPFEIMCDAGDYAVGAVLGQRKGNKLHAIHYASRTLDDAQRNNATTEKELLAVVFAFDKFRSYLVGSKVIVHTDHSALKYLMQKKYAKPRLLRWILLLQEFDIEVRDRKGIENGVADHLSRIKVIVHTDHSKLKYLMQKKDAKPRLLRWILLLQEFDIEVRDRKGIENGVADHLSRIKFEDDVPINDFLLEESIYLVETSLQENHGSVNSRADESCIESVSIDTTPLSIDTIAFHRQMVLHNQCRSTRDAAHSRYVYTSPLKARLQHKSNFPPSKS</sequence>
<dbReference type="PANTHER" id="PTHR37984">
    <property type="entry name" value="PROTEIN CBG26694"/>
    <property type="match status" value="1"/>
</dbReference>
<dbReference type="Pfam" id="PF00078">
    <property type="entry name" value="RVT_1"/>
    <property type="match status" value="2"/>
</dbReference>
<dbReference type="GO" id="GO:0015074">
    <property type="term" value="P:DNA integration"/>
    <property type="evidence" value="ECO:0007669"/>
    <property type="project" value="InterPro"/>
</dbReference>
<evidence type="ECO:0000313" key="13">
    <source>
        <dbReference type="EMBL" id="KAG7648634.1"/>
    </source>
</evidence>
<keyword evidence="1" id="KW-0808">Transferase</keyword>
<feature type="region of interest" description="Disordered" evidence="10">
    <location>
        <begin position="1"/>
        <end position="45"/>
    </location>
</feature>
<dbReference type="InterPro" id="IPR005162">
    <property type="entry name" value="Retrotrans_gag_dom"/>
</dbReference>
<feature type="domain" description="Integrase catalytic" evidence="12">
    <location>
        <begin position="739"/>
        <end position="905"/>
    </location>
</feature>
<keyword evidence="7" id="KW-0511">Multifunctional enzyme</keyword>
<accession>A0A8T2GN29</accession>
<dbReference type="GO" id="GO:0008270">
    <property type="term" value="F:zinc ion binding"/>
    <property type="evidence" value="ECO:0007669"/>
    <property type="project" value="UniProtKB-KW"/>
</dbReference>
<dbReference type="InterPro" id="IPR041577">
    <property type="entry name" value="RT_RNaseH_2"/>
</dbReference>
<dbReference type="SMART" id="SM00343">
    <property type="entry name" value="ZnF_C2HC"/>
    <property type="match status" value="3"/>
</dbReference>
<dbReference type="EMBL" id="JAEFBK010000001">
    <property type="protein sequence ID" value="KAG7648634.1"/>
    <property type="molecule type" value="Genomic_DNA"/>
</dbReference>
<dbReference type="Pfam" id="PF17917">
    <property type="entry name" value="RT_RNaseH"/>
    <property type="match status" value="2"/>
</dbReference>
<evidence type="ECO:0000256" key="4">
    <source>
        <dbReference type="ARBA" id="ARBA00022759"/>
    </source>
</evidence>
<dbReference type="InterPro" id="IPR001878">
    <property type="entry name" value="Znf_CCHC"/>
</dbReference>
<evidence type="ECO:0000256" key="10">
    <source>
        <dbReference type="SAM" id="MobiDB-lite"/>
    </source>
</evidence>
<dbReference type="InterPro" id="IPR056924">
    <property type="entry name" value="SH3_Tf2-1"/>
</dbReference>
<feature type="coiled-coil region" evidence="9">
    <location>
        <begin position="926"/>
        <end position="953"/>
    </location>
</feature>
<keyword evidence="5" id="KW-0378">Hydrolase</keyword>
<dbReference type="Pfam" id="PF03732">
    <property type="entry name" value="Retrotrans_gag"/>
    <property type="match status" value="2"/>
</dbReference>
<feature type="domain" description="CCHC-type" evidence="11">
    <location>
        <begin position="271"/>
        <end position="286"/>
    </location>
</feature>
<evidence type="ECO:0000256" key="5">
    <source>
        <dbReference type="ARBA" id="ARBA00022801"/>
    </source>
</evidence>
<keyword evidence="3" id="KW-0540">Nuclease</keyword>
<feature type="region of interest" description="Disordered" evidence="10">
    <location>
        <begin position="181"/>
        <end position="203"/>
    </location>
</feature>
<dbReference type="Pfam" id="PF17919">
    <property type="entry name" value="RT_RNaseH_2"/>
    <property type="match status" value="1"/>
</dbReference>
<feature type="compositionally biased region" description="Basic and acidic residues" evidence="10">
    <location>
        <begin position="76"/>
        <end position="90"/>
    </location>
</feature>
<dbReference type="InterPro" id="IPR041373">
    <property type="entry name" value="RT_RNaseH"/>
</dbReference>
<keyword evidence="8" id="KW-0862">Zinc</keyword>
<gene>
    <name evidence="13" type="ORF">ISN45_At01g036900</name>
</gene>
<dbReference type="PANTHER" id="PTHR37984:SF5">
    <property type="entry name" value="PROTEIN NYNRIN-LIKE"/>
    <property type="match status" value="1"/>
</dbReference>
<evidence type="ECO:0000256" key="9">
    <source>
        <dbReference type="SAM" id="Coils"/>
    </source>
</evidence>
<evidence type="ECO:0000256" key="3">
    <source>
        <dbReference type="ARBA" id="ARBA00022722"/>
    </source>
</evidence>
<evidence type="ECO:0000259" key="11">
    <source>
        <dbReference type="PROSITE" id="PS50158"/>
    </source>
</evidence>
<proteinExistence type="predicted"/>
<evidence type="ECO:0000256" key="6">
    <source>
        <dbReference type="ARBA" id="ARBA00022918"/>
    </source>
</evidence>
<feature type="region of interest" description="Disordered" evidence="10">
    <location>
        <begin position="65"/>
        <end position="90"/>
    </location>
</feature>
<dbReference type="FunFam" id="3.30.70.270:FF:000020">
    <property type="entry name" value="Transposon Tf2-6 polyprotein-like Protein"/>
    <property type="match status" value="1"/>
</dbReference>
<evidence type="ECO:0000259" key="12">
    <source>
        <dbReference type="PROSITE" id="PS50994"/>
    </source>
</evidence>
<dbReference type="InterPro" id="IPR000477">
    <property type="entry name" value="RT_dom"/>
</dbReference>
<evidence type="ECO:0000256" key="1">
    <source>
        <dbReference type="ARBA" id="ARBA00022679"/>
    </source>
</evidence>
<evidence type="ECO:0000256" key="8">
    <source>
        <dbReference type="PROSITE-ProRule" id="PRU00047"/>
    </source>
</evidence>
<feature type="compositionally biased region" description="Polar residues" evidence="10">
    <location>
        <begin position="20"/>
        <end position="32"/>
    </location>
</feature>
<keyword evidence="2" id="KW-0548">Nucleotidyltransferase</keyword>
<keyword evidence="4" id="KW-0255">Endonuclease</keyword>
<evidence type="ECO:0000256" key="7">
    <source>
        <dbReference type="ARBA" id="ARBA00023268"/>
    </source>
</evidence>
<dbReference type="Pfam" id="PF24626">
    <property type="entry name" value="SH3_Tf2-1"/>
    <property type="match status" value="1"/>
</dbReference>
<evidence type="ECO:0000313" key="14">
    <source>
        <dbReference type="Proteomes" id="UP000694240"/>
    </source>
</evidence>
<feature type="compositionally biased region" description="Low complexity" evidence="10">
    <location>
        <begin position="65"/>
        <end position="75"/>
    </location>
</feature>
<keyword evidence="14" id="KW-1185">Reference proteome</keyword>
<dbReference type="CDD" id="cd01647">
    <property type="entry name" value="RT_LTR"/>
    <property type="match status" value="2"/>
</dbReference>
<dbReference type="InterPro" id="IPR001584">
    <property type="entry name" value="Integrase_cat-core"/>
</dbReference>
<dbReference type="GO" id="GO:0003676">
    <property type="term" value="F:nucleic acid binding"/>
    <property type="evidence" value="ECO:0007669"/>
    <property type="project" value="InterPro"/>
</dbReference>
<dbReference type="PROSITE" id="PS50994">
    <property type="entry name" value="INTEGRASE"/>
    <property type="match status" value="1"/>
</dbReference>
<dbReference type="CDD" id="cd09274">
    <property type="entry name" value="RNase_HI_RT_Ty3"/>
    <property type="match status" value="2"/>
</dbReference>
<feature type="domain" description="CCHC-type" evidence="11">
    <location>
        <begin position="214"/>
        <end position="227"/>
    </location>
</feature>
<keyword evidence="9" id="KW-0175">Coiled coil</keyword>
<keyword evidence="8" id="KW-0479">Metal-binding</keyword>
<protein>
    <submittedName>
        <fullName evidence="13">Ribonuclease H-like superfamily</fullName>
    </submittedName>
</protein>
<comment type="caution">
    <text evidence="13">The sequence shown here is derived from an EMBL/GenBank/DDBJ whole genome shotgun (WGS) entry which is preliminary data.</text>
</comment>
<dbReference type="Pfam" id="PF08284">
    <property type="entry name" value="RVP_2"/>
    <property type="match status" value="1"/>
</dbReference>
<dbReference type="GO" id="GO:0004519">
    <property type="term" value="F:endonuclease activity"/>
    <property type="evidence" value="ECO:0007669"/>
    <property type="project" value="UniProtKB-KW"/>
</dbReference>
<reference evidence="13 14" key="1">
    <citation type="submission" date="2020-12" db="EMBL/GenBank/DDBJ databases">
        <title>Concerted genomic and epigenomic changes stabilize Arabidopsis allopolyploids.</title>
        <authorList>
            <person name="Chen Z."/>
        </authorList>
    </citation>
    <scope>NUCLEOTIDE SEQUENCE [LARGE SCALE GENOMIC DNA]</scope>
    <source>
        <strain evidence="13">Allo738</strain>
        <tissue evidence="13">Leaf</tissue>
    </source>
</reference>